<dbReference type="EMBL" id="JABSTR010000004">
    <property type="protein sequence ID" value="KAH9368918.1"/>
    <property type="molecule type" value="Genomic_DNA"/>
</dbReference>
<dbReference type="VEuPathDB" id="VectorBase:HLOH_061415"/>
<sequence>MFPVALIATSLQRPMGFASELQGWSSHDALLSVQDAELRLLENMRRCIVHRVKCDREYSLALSALCVQAAKVDTGDELSGSLVAKLRDAVLKSTSEYEKCIENAAAAKEKYEDQFMKGRGNKKVEEAKERYVKATRKLHQAHNDYILLLNEAMNYEHHLRTTLLPGYWNTNRPCSRKQSIAGMLDHSSLSYVHVQC</sequence>
<keyword evidence="3" id="KW-1185">Reference proteome</keyword>
<name>A0A9J6FRR9_HAELO</name>
<comment type="caution">
    <text evidence="2">The sequence shown here is derived from an EMBL/GenBank/DDBJ whole genome shotgun (WGS) entry which is preliminary data.</text>
</comment>
<dbReference type="InterPro" id="IPR027267">
    <property type="entry name" value="AH/BAR_dom_sf"/>
</dbReference>
<proteinExistence type="predicted"/>
<evidence type="ECO:0000259" key="1">
    <source>
        <dbReference type="SMART" id="SM00055"/>
    </source>
</evidence>
<dbReference type="Proteomes" id="UP000821853">
    <property type="component" value="Chromosome 2"/>
</dbReference>
<dbReference type="Gene3D" id="1.20.1270.60">
    <property type="entry name" value="Arfaptin homology (AH) domain/BAR domain"/>
    <property type="match status" value="2"/>
</dbReference>
<evidence type="ECO:0000313" key="3">
    <source>
        <dbReference type="Proteomes" id="UP000821853"/>
    </source>
</evidence>
<dbReference type="SMART" id="SM00055">
    <property type="entry name" value="FCH"/>
    <property type="match status" value="1"/>
</dbReference>
<gene>
    <name evidence="2" type="ORF">HPB48_007088</name>
</gene>
<protein>
    <recommendedName>
        <fullName evidence="1">FCH domain-containing protein</fullName>
    </recommendedName>
</protein>
<accession>A0A9J6FRR9</accession>
<organism evidence="2 3">
    <name type="scientific">Haemaphysalis longicornis</name>
    <name type="common">Bush tick</name>
    <dbReference type="NCBI Taxonomy" id="44386"/>
    <lineage>
        <taxon>Eukaryota</taxon>
        <taxon>Metazoa</taxon>
        <taxon>Ecdysozoa</taxon>
        <taxon>Arthropoda</taxon>
        <taxon>Chelicerata</taxon>
        <taxon>Arachnida</taxon>
        <taxon>Acari</taxon>
        <taxon>Parasitiformes</taxon>
        <taxon>Ixodida</taxon>
        <taxon>Ixodoidea</taxon>
        <taxon>Ixodidae</taxon>
        <taxon>Haemaphysalinae</taxon>
        <taxon>Haemaphysalis</taxon>
    </lineage>
</organism>
<feature type="domain" description="FCH" evidence="1">
    <location>
        <begin position="15"/>
        <end position="104"/>
    </location>
</feature>
<evidence type="ECO:0000313" key="2">
    <source>
        <dbReference type="EMBL" id="KAH9368918.1"/>
    </source>
</evidence>
<dbReference type="AlphaFoldDB" id="A0A9J6FRR9"/>
<dbReference type="SUPFAM" id="SSF103657">
    <property type="entry name" value="BAR/IMD domain-like"/>
    <property type="match status" value="1"/>
</dbReference>
<dbReference type="InterPro" id="IPR001060">
    <property type="entry name" value="FCH_dom"/>
</dbReference>
<dbReference type="OrthoDB" id="6422646at2759"/>
<reference evidence="2 3" key="1">
    <citation type="journal article" date="2020" name="Cell">
        <title>Large-Scale Comparative Analyses of Tick Genomes Elucidate Their Genetic Diversity and Vector Capacities.</title>
        <authorList>
            <consortium name="Tick Genome and Microbiome Consortium (TIGMIC)"/>
            <person name="Jia N."/>
            <person name="Wang J."/>
            <person name="Shi W."/>
            <person name="Du L."/>
            <person name="Sun Y."/>
            <person name="Zhan W."/>
            <person name="Jiang J.F."/>
            <person name="Wang Q."/>
            <person name="Zhang B."/>
            <person name="Ji P."/>
            <person name="Bell-Sakyi L."/>
            <person name="Cui X.M."/>
            <person name="Yuan T.T."/>
            <person name="Jiang B.G."/>
            <person name="Yang W.F."/>
            <person name="Lam T.T."/>
            <person name="Chang Q.C."/>
            <person name="Ding S.J."/>
            <person name="Wang X.J."/>
            <person name="Zhu J.G."/>
            <person name="Ruan X.D."/>
            <person name="Zhao L."/>
            <person name="Wei J.T."/>
            <person name="Ye R.Z."/>
            <person name="Que T.C."/>
            <person name="Du C.H."/>
            <person name="Zhou Y.H."/>
            <person name="Cheng J.X."/>
            <person name="Dai P.F."/>
            <person name="Guo W.B."/>
            <person name="Han X.H."/>
            <person name="Huang E.J."/>
            <person name="Li L.F."/>
            <person name="Wei W."/>
            <person name="Gao Y.C."/>
            <person name="Liu J.Z."/>
            <person name="Shao H.Z."/>
            <person name="Wang X."/>
            <person name="Wang C.C."/>
            <person name="Yang T.C."/>
            <person name="Huo Q.B."/>
            <person name="Li W."/>
            <person name="Chen H.Y."/>
            <person name="Chen S.E."/>
            <person name="Zhou L.G."/>
            <person name="Ni X.B."/>
            <person name="Tian J.H."/>
            <person name="Sheng Y."/>
            <person name="Liu T."/>
            <person name="Pan Y.S."/>
            <person name="Xia L.Y."/>
            <person name="Li J."/>
            <person name="Zhao F."/>
            <person name="Cao W.C."/>
        </authorList>
    </citation>
    <scope>NUCLEOTIDE SEQUENCE [LARGE SCALE GENOMIC DNA]</scope>
    <source>
        <strain evidence="2">HaeL-2018</strain>
    </source>
</reference>